<gene>
    <name evidence="2" type="ORF">JIN81_02680</name>
</gene>
<comment type="caution">
    <text evidence="2">The sequence shown here is derived from an EMBL/GenBank/DDBJ whole genome shotgun (WGS) entry which is preliminary data.</text>
</comment>
<organism evidence="2 3">
    <name type="scientific">Haloferula rosea</name>
    <dbReference type="NCBI Taxonomy" id="490093"/>
    <lineage>
        <taxon>Bacteria</taxon>
        <taxon>Pseudomonadati</taxon>
        <taxon>Verrucomicrobiota</taxon>
        <taxon>Verrucomicrobiia</taxon>
        <taxon>Verrucomicrobiales</taxon>
        <taxon>Verrucomicrobiaceae</taxon>
        <taxon>Haloferula</taxon>
    </lineage>
</organism>
<dbReference type="Proteomes" id="UP000658278">
    <property type="component" value="Unassembled WGS sequence"/>
</dbReference>
<sequence>MTPEEPTYYPSPFHHLRPELWKKTKVMHIVLMTCGTLLMIPVVYTMIGAAIYLFSFGSSIRPFLSDIMPGLISLMLSCCSGGLAWAALGLLFFKRADARWQRICWAIVSGFGCITTPCAIGWWLYVSEQIPTAKADPDIIWLHLIFLFITAVALQSAVYGWIHSRRAGITLRTPPEVPHPTGV</sequence>
<feature type="transmembrane region" description="Helical" evidence="1">
    <location>
        <begin position="105"/>
        <end position="125"/>
    </location>
</feature>
<dbReference type="EMBL" id="JAENII010000002">
    <property type="protein sequence ID" value="MBK1825911.1"/>
    <property type="molecule type" value="Genomic_DNA"/>
</dbReference>
<reference evidence="2" key="1">
    <citation type="submission" date="2021-01" db="EMBL/GenBank/DDBJ databases">
        <title>Modified the classification status of verrucomicrobia.</title>
        <authorList>
            <person name="Feng X."/>
        </authorList>
    </citation>
    <scope>NUCLEOTIDE SEQUENCE</scope>
    <source>
        <strain evidence="2">KCTC 22201</strain>
    </source>
</reference>
<keyword evidence="1" id="KW-1133">Transmembrane helix</keyword>
<keyword evidence="1" id="KW-0812">Transmembrane</keyword>
<keyword evidence="1" id="KW-0472">Membrane</keyword>
<feature type="transmembrane region" description="Helical" evidence="1">
    <location>
        <begin position="140"/>
        <end position="162"/>
    </location>
</feature>
<accession>A0A934RBF5</accession>
<proteinExistence type="predicted"/>
<dbReference type="AlphaFoldDB" id="A0A934RBF5"/>
<keyword evidence="3" id="KW-1185">Reference proteome</keyword>
<feature type="transmembrane region" description="Helical" evidence="1">
    <location>
        <begin position="29"/>
        <end position="55"/>
    </location>
</feature>
<name>A0A934RBF5_9BACT</name>
<evidence type="ECO:0000313" key="2">
    <source>
        <dbReference type="EMBL" id="MBK1825911.1"/>
    </source>
</evidence>
<evidence type="ECO:0000313" key="3">
    <source>
        <dbReference type="Proteomes" id="UP000658278"/>
    </source>
</evidence>
<feature type="transmembrane region" description="Helical" evidence="1">
    <location>
        <begin position="67"/>
        <end position="93"/>
    </location>
</feature>
<protein>
    <submittedName>
        <fullName evidence="2">Uncharacterized protein</fullName>
    </submittedName>
</protein>
<dbReference type="RefSeq" id="WP_200276054.1">
    <property type="nucleotide sequence ID" value="NZ_JAENII010000002.1"/>
</dbReference>
<evidence type="ECO:0000256" key="1">
    <source>
        <dbReference type="SAM" id="Phobius"/>
    </source>
</evidence>